<comment type="pathway">
    <text evidence="5">Cofactor biosynthesis; coenzyme A biosynthesis; CoA from (R)-pantothenate: step 5/5.</text>
</comment>
<evidence type="ECO:0000256" key="1">
    <source>
        <dbReference type="ARBA" id="ARBA00009018"/>
    </source>
</evidence>
<evidence type="ECO:0000313" key="8">
    <source>
        <dbReference type="EMBL" id="SFJ21449.1"/>
    </source>
</evidence>
<sequence length="264" mass="29111">MGDRHDMGSDPVRGLTPAGPETHIVGLTGGIGSGKSTVARLFGELGVHWVDADDVARQVVEPGTHALKAITEHFGPEVLQADGSLNRAWLRQRIFEAPGEKEWLEALLHPIIRKELMNQLLYPLSPSPLPPGERGYTTLGANIPSPLAGEGQGEGRKSTYDLPYVLLISPLLLETDQHELVERVVVVDVPESVQLERTMVRDDNSRQQVERIMAAQMARDERCARADAIINNNNPLADVRRQVRECHDRFVQEFVKTPGKESGG</sequence>
<dbReference type="InterPro" id="IPR027417">
    <property type="entry name" value="P-loop_NTPase"/>
</dbReference>
<evidence type="ECO:0000256" key="5">
    <source>
        <dbReference type="HAMAP-Rule" id="MF_00376"/>
    </source>
</evidence>
<keyword evidence="5" id="KW-0963">Cytoplasm</keyword>
<evidence type="ECO:0000256" key="2">
    <source>
        <dbReference type="ARBA" id="ARBA00022741"/>
    </source>
</evidence>
<dbReference type="AlphaFoldDB" id="A0A1I3PJF3"/>
<protein>
    <recommendedName>
        <fullName evidence="5 6">Dephospho-CoA kinase</fullName>
        <ecNumber evidence="5 6">2.7.1.24</ecNumber>
    </recommendedName>
    <alternativeName>
        <fullName evidence="5">Dephosphocoenzyme A kinase</fullName>
    </alternativeName>
</protein>
<dbReference type="GO" id="GO:0005737">
    <property type="term" value="C:cytoplasm"/>
    <property type="evidence" value="ECO:0007669"/>
    <property type="project" value="UniProtKB-SubCell"/>
</dbReference>
<gene>
    <name evidence="5" type="primary">coaE</name>
    <name evidence="8" type="ORF">SAMN05216429_101211</name>
</gene>
<dbReference type="HAMAP" id="MF_00376">
    <property type="entry name" value="Dephospho_CoA_kinase"/>
    <property type="match status" value="1"/>
</dbReference>
<dbReference type="Proteomes" id="UP000199445">
    <property type="component" value="Unassembled WGS sequence"/>
</dbReference>
<keyword evidence="3 5" id="KW-0067">ATP-binding</keyword>
<dbReference type="Pfam" id="PF01121">
    <property type="entry name" value="CoaE"/>
    <property type="match status" value="2"/>
</dbReference>
<feature type="region of interest" description="Disordered" evidence="7">
    <location>
        <begin position="1"/>
        <end position="20"/>
    </location>
</feature>
<dbReference type="GO" id="GO:0004140">
    <property type="term" value="F:dephospho-CoA kinase activity"/>
    <property type="evidence" value="ECO:0007669"/>
    <property type="project" value="UniProtKB-UniRule"/>
</dbReference>
<proteinExistence type="inferred from homology"/>
<dbReference type="Gene3D" id="3.40.50.300">
    <property type="entry name" value="P-loop containing nucleotide triphosphate hydrolases"/>
    <property type="match status" value="1"/>
</dbReference>
<dbReference type="PROSITE" id="PS51219">
    <property type="entry name" value="DPCK"/>
    <property type="match status" value="1"/>
</dbReference>
<keyword evidence="9" id="KW-1185">Reference proteome</keyword>
<evidence type="ECO:0000313" key="9">
    <source>
        <dbReference type="Proteomes" id="UP000199445"/>
    </source>
</evidence>
<dbReference type="UniPathway" id="UPA00241">
    <property type="reaction ID" value="UER00356"/>
</dbReference>
<dbReference type="InterPro" id="IPR001977">
    <property type="entry name" value="Depp_CoAkinase"/>
</dbReference>
<comment type="catalytic activity">
    <reaction evidence="5">
        <text>3'-dephospho-CoA + ATP = ADP + CoA + H(+)</text>
        <dbReference type="Rhea" id="RHEA:18245"/>
        <dbReference type="ChEBI" id="CHEBI:15378"/>
        <dbReference type="ChEBI" id="CHEBI:30616"/>
        <dbReference type="ChEBI" id="CHEBI:57287"/>
        <dbReference type="ChEBI" id="CHEBI:57328"/>
        <dbReference type="ChEBI" id="CHEBI:456216"/>
        <dbReference type="EC" id="2.7.1.24"/>
    </reaction>
</comment>
<feature type="binding site" evidence="5">
    <location>
        <begin position="32"/>
        <end position="37"/>
    </location>
    <ligand>
        <name>ATP</name>
        <dbReference type="ChEBI" id="CHEBI:30616"/>
    </ligand>
</feature>
<organism evidence="8 9">
    <name type="scientific">Marinobacter persicus</name>
    <dbReference type="NCBI Taxonomy" id="930118"/>
    <lineage>
        <taxon>Bacteria</taxon>
        <taxon>Pseudomonadati</taxon>
        <taxon>Pseudomonadota</taxon>
        <taxon>Gammaproteobacteria</taxon>
        <taxon>Pseudomonadales</taxon>
        <taxon>Marinobacteraceae</taxon>
        <taxon>Marinobacter</taxon>
    </lineage>
</organism>
<keyword evidence="5" id="KW-0808">Transferase</keyword>
<comment type="subcellular location">
    <subcellularLocation>
        <location evidence="5">Cytoplasm</location>
    </subcellularLocation>
</comment>
<reference evidence="8 9" key="1">
    <citation type="submission" date="2016-10" db="EMBL/GenBank/DDBJ databases">
        <authorList>
            <person name="de Groot N.N."/>
        </authorList>
    </citation>
    <scope>NUCLEOTIDE SEQUENCE [LARGE SCALE GENOMIC DNA]</scope>
    <source>
        <strain evidence="8 9">IBRC-M 10445</strain>
    </source>
</reference>
<comment type="function">
    <text evidence="5">Catalyzes the phosphorylation of the 3'-hydroxyl group of dephosphocoenzyme A to form coenzyme A.</text>
</comment>
<dbReference type="PANTHER" id="PTHR10695">
    <property type="entry name" value="DEPHOSPHO-COA KINASE-RELATED"/>
    <property type="match status" value="1"/>
</dbReference>
<dbReference type="GO" id="GO:0005524">
    <property type="term" value="F:ATP binding"/>
    <property type="evidence" value="ECO:0007669"/>
    <property type="project" value="UniProtKB-UniRule"/>
</dbReference>
<evidence type="ECO:0000256" key="6">
    <source>
        <dbReference type="NCBIfam" id="TIGR00152"/>
    </source>
</evidence>
<keyword evidence="2 5" id="KW-0547">Nucleotide-binding</keyword>
<evidence type="ECO:0000256" key="4">
    <source>
        <dbReference type="ARBA" id="ARBA00022993"/>
    </source>
</evidence>
<name>A0A1I3PJF3_9GAMM</name>
<dbReference type="PANTHER" id="PTHR10695:SF46">
    <property type="entry name" value="BIFUNCTIONAL COENZYME A SYNTHASE-RELATED"/>
    <property type="match status" value="1"/>
</dbReference>
<dbReference type="EMBL" id="FOSC01000001">
    <property type="protein sequence ID" value="SFJ21449.1"/>
    <property type="molecule type" value="Genomic_DNA"/>
</dbReference>
<evidence type="ECO:0000256" key="3">
    <source>
        <dbReference type="ARBA" id="ARBA00022840"/>
    </source>
</evidence>
<dbReference type="SUPFAM" id="SSF52540">
    <property type="entry name" value="P-loop containing nucleoside triphosphate hydrolases"/>
    <property type="match status" value="1"/>
</dbReference>
<dbReference type="EC" id="2.7.1.24" evidence="5 6"/>
<evidence type="ECO:0000256" key="7">
    <source>
        <dbReference type="SAM" id="MobiDB-lite"/>
    </source>
</evidence>
<comment type="similarity">
    <text evidence="1 5">Belongs to the CoaE family.</text>
</comment>
<dbReference type="CDD" id="cd02022">
    <property type="entry name" value="DPCK"/>
    <property type="match status" value="1"/>
</dbReference>
<accession>A0A1I3PJF3</accession>
<keyword evidence="4 5" id="KW-0173">Coenzyme A biosynthesis</keyword>
<dbReference type="GO" id="GO:0015937">
    <property type="term" value="P:coenzyme A biosynthetic process"/>
    <property type="evidence" value="ECO:0007669"/>
    <property type="project" value="UniProtKB-UniRule"/>
</dbReference>
<keyword evidence="5 8" id="KW-0418">Kinase</keyword>
<dbReference type="NCBIfam" id="TIGR00152">
    <property type="entry name" value="dephospho-CoA kinase"/>
    <property type="match status" value="1"/>
</dbReference>